<evidence type="ECO:0000256" key="1">
    <source>
        <dbReference type="SAM" id="MobiDB-lite"/>
    </source>
</evidence>
<gene>
    <name evidence="2" type="ORF">F442_22431</name>
</gene>
<dbReference type="OrthoDB" id="93028at2759"/>
<feature type="compositionally biased region" description="Polar residues" evidence="1">
    <location>
        <begin position="84"/>
        <end position="100"/>
    </location>
</feature>
<organism evidence="2 3">
    <name type="scientific">Phytophthora nicotianae P10297</name>
    <dbReference type="NCBI Taxonomy" id="1317064"/>
    <lineage>
        <taxon>Eukaryota</taxon>
        <taxon>Sar</taxon>
        <taxon>Stramenopiles</taxon>
        <taxon>Oomycota</taxon>
        <taxon>Peronosporomycetes</taxon>
        <taxon>Peronosporales</taxon>
        <taxon>Peronosporaceae</taxon>
        <taxon>Phytophthora</taxon>
    </lineage>
</organism>
<dbReference type="EMBL" id="ANIY01004902">
    <property type="protein sequence ID" value="ETP28279.1"/>
    <property type="molecule type" value="Genomic_DNA"/>
</dbReference>
<comment type="caution">
    <text evidence="2">The sequence shown here is derived from an EMBL/GenBank/DDBJ whole genome shotgun (WGS) entry which is preliminary data.</text>
</comment>
<sequence>MAEDPGQPVQPSAYGFRTPQRPTTQMYEQPPRRGPQTESRMNVSAFSQVSSRMSTAQLSPSTLQVFSSTGRWRLLVTSRDRSSATRQTPVGRGQPSTPGSQVRRVHAETPHEQMERPAVLYKMKRQRFKTQWIFIRLVPKPQFEGMLKKKLTSKEAAFAYCKKCTARVNYSHGSTNAVKAHMEKFHMDHLVKWKEDAARESAAKRRLENAYSDAPGTKRRVVVPVTKAEQAQMNKLLASWIAQSLRPLTIVKDPGLIKLFKYVTQDLE</sequence>
<feature type="compositionally biased region" description="Polar residues" evidence="1">
    <location>
        <begin position="36"/>
        <end position="48"/>
    </location>
</feature>
<evidence type="ECO:0000313" key="3">
    <source>
        <dbReference type="Proteomes" id="UP000018948"/>
    </source>
</evidence>
<feature type="region of interest" description="Disordered" evidence="1">
    <location>
        <begin position="1"/>
        <end position="48"/>
    </location>
</feature>
<protein>
    <recommendedName>
        <fullName evidence="4">BED-type domain-containing protein</fullName>
    </recommendedName>
</protein>
<feature type="region of interest" description="Disordered" evidence="1">
    <location>
        <begin position="77"/>
        <end position="113"/>
    </location>
</feature>
<dbReference type="SUPFAM" id="SSF140996">
    <property type="entry name" value="Hermes dimerisation domain"/>
    <property type="match status" value="1"/>
</dbReference>
<evidence type="ECO:0008006" key="4">
    <source>
        <dbReference type="Google" id="ProtNLM"/>
    </source>
</evidence>
<accession>W2Y265</accession>
<reference evidence="2 3" key="1">
    <citation type="submission" date="2013-11" db="EMBL/GenBank/DDBJ databases">
        <title>The Genome Sequence of Phytophthora parasitica P10297.</title>
        <authorList>
            <consortium name="The Broad Institute Genomics Platform"/>
            <person name="Russ C."/>
            <person name="Tyler B."/>
            <person name="Panabieres F."/>
            <person name="Shan W."/>
            <person name="Tripathy S."/>
            <person name="Grunwald N."/>
            <person name="Machado M."/>
            <person name="Johnson C.S."/>
            <person name="Walker B."/>
            <person name="Young S.K."/>
            <person name="Zeng Q."/>
            <person name="Gargeya S."/>
            <person name="Fitzgerald M."/>
            <person name="Haas B."/>
            <person name="Abouelleil A."/>
            <person name="Allen A.W."/>
            <person name="Alvarado L."/>
            <person name="Arachchi H.M."/>
            <person name="Berlin A.M."/>
            <person name="Chapman S.B."/>
            <person name="Gainer-Dewar J."/>
            <person name="Goldberg J."/>
            <person name="Griggs A."/>
            <person name="Gujja S."/>
            <person name="Hansen M."/>
            <person name="Howarth C."/>
            <person name="Imamovic A."/>
            <person name="Ireland A."/>
            <person name="Larimer J."/>
            <person name="McCowan C."/>
            <person name="Murphy C."/>
            <person name="Pearson M."/>
            <person name="Poon T.W."/>
            <person name="Priest M."/>
            <person name="Roberts A."/>
            <person name="Saif S."/>
            <person name="Shea T."/>
            <person name="Sisk P."/>
            <person name="Sykes S."/>
            <person name="Wortman J."/>
            <person name="Nusbaum C."/>
            <person name="Birren B."/>
        </authorList>
    </citation>
    <scope>NUCLEOTIDE SEQUENCE [LARGE SCALE GENOMIC DNA]</scope>
    <source>
        <strain evidence="2 3">P10297</strain>
    </source>
</reference>
<evidence type="ECO:0000313" key="2">
    <source>
        <dbReference type="EMBL" id="ETP28279.1"/>
    </source>
</evidence>
<dbReference type="AlphaFoldDB" id="W2Y265"/>
<dbReference type="Proteomes" id="UP000018948">
    <property type="component" value="Unassembled WGS sequence"/>
</dbReference>
<name>W2Y265_PHYNI</name>
<proteinExistence type="predicted"/>